<dbReference type="GO" id="GO:0019867">
    <property type="term" value="C:outer membrane"/>
    <property type="evidence" value="ECO:0007669"/>
    <property type="project" value="InterPro"/>
</dbReference>
<reference evidence="5" key="2">
    <citation type="submission" date="2020-10" db="EMBL/GenBank/DDBJ databases">
        <title>Mucilaginibacter sp. nov., isolated from soil.</title>
        <authorList>
            <person name="Jeon C.O."/>
        </authorList>
    </citation>
    <scope>NUCLEOTIDE SEQUENCE</scope>
    <source>
        <strain evidence="5">R11</strain>
    </source>
</reference>
<comment type="subcellular location">
    <subcellularLocation>
        <location evidence="1">Membrane</location>
    </subcellularLocation>
</comment>
<evidence type="ECO:0000313" key="5">
    <source>
        <dbReference type="EMBL" id="NCD68754.1"/>
    </source>
</evidence>
<evidence type="ECO:0000256" key="3">
    <source>
        <dbReference type="SAM" id="SignalP"/>
    </source>
</evidence>
<evidence type="ECO:0000256" key="1">
    <source>
        <dbReference type="ARBA" id="ARBA00004370"/>
    </source>
</evidence>
<dbReference type="EMBL" id="WWEO01000039">
    <property type="protein sequence ID" value="NCD68754.1"/>
    <property type="molecule type" value="Genomic_DNA"/>
</dbReference>
<keyword evidence="6" id="KW-1185">Reference proteome</keyword>
<dbReference type="Pfam" id="PF01103">
    <property type="entry name" value="Omp85"/>
    <property type="match status" value="1"/>
</dbReference>
<dbReference type="RefSeq" id="WP_166584773.1">
    <property type="nucleotide sequence ID" value="NZ_WWEO01000039.1"/>
</dbReference>
<protein>
    <submittedName>
        <fullName evidence="5">BamA/TamA family outer membrane protein</fullName>
    </submittedName>
</protein>
<sequence length="860" mass="98032">MHLFTYIKKITFTLITLLFGSLAAYSQTIKGDSITIAVEPSYNDVSGAHRTLFGENYRTLWATPVTMKVFYLEKENGLRVIEQGGGKQTRSLKLKDKEGHDWALRTVQKYPDRALPPNLRKTIVKDILQDEVSTSHPFSALIVPPLAEALGIPHSNPQIVYVADDPALGKFRKEYANHVFLFEERDPLDVDKSDNSEKAEKKLEADNDNRVEQKLVLRARLLDIIMGDWDRHEDQWRWVHDKGDTGIVYTPIPRDRDKVFYTTSGIFPWVLAHQFLKSQLQPYRSDIRDVPGWNFNARYFDRYFLTQLSEDDWKEQIADVQKLLTDSLIESAMKRMPPVIYKMSAAQLITALKGRRDNLSKIALTYYNFLADHVDIPATDKQELFTVNEQAGGKVEVTINKIKKSGDTAQVIYHRIFDPTVTKEIRLYGMGGKDIFNVGGTEASPIKIRMIGGDGVDSFYVAPKLNAHQDLYVYDRSDQKNMLPSGADAKIRTSTDTSVNYFDRTAFKYNNTSPIVLANYSTDEGIILIGGMLFEKQGFRKEPYRYHQTILAGYSLGRESLSFSYNGDFKKAIGNNDLFINVLSRGPHNVANFFGIGNNTQFKKDDDHGIEYYRNHYNTINLDGRLYHNYQNSWQVNYGLVGQVYYSPQSQNTGHFLDEYNQQNPGEKVYNARAYAGVIGGLRYDTRDNIINPASGVYWNTDVFTATGLVNSHSTYAQVLTEFNTYFNPDKDSVLIVANRVGGGTIIGHAEYFQQMRLGGPRNLRGFHTNRFTGHTMAYDNFELRLKLFNFNSYLFPGTVGMVGFNDVGRVWVPGESSDEWHWGYGGGFYIIPARVIIFQAALGWSKDGMLTYLNFGFRF</sequence>
<keyword evidence="2" id="KW-0472">Membrane</keyword>
<organism evidence="5 6">
    <name type="scientific">Mucilaginibacter agri</name>
    <dbReference type="NCBI Taxonomy" id="2695265"/>
    <lineage>
        <taxon>Bacteria</taxon>
        <taxon>Pseudomonadati</taxon>
        <taxon>Bacteroidota</taxon>
        <taxon>Sphingobacteriia</taxon>
        <taxon>Sphingobacteriales</taxon>
        <taxon>Sphingobacteriaceae</taxon>
        <taxon>Mucilaginibacter</taxon>
    </lineage>
</organism>
<dbReference type="Proteomes" id="UP000638732">
    <property type="component" value="Unassembled WGS sequence"/>
</dbReference>
<accession>A0A966DTJ6</accession>
<evidence type="ECO:0000259" key="4">
    <source>
        <dbReference type="Pfam" id="PF01103"/>
    </source>
</evidence>
<feature type="chain" id="PRO_5036832826" evidence="3">
    <location>
        <begin position="24"/>
        <end position="860"/>
    </location>
</feature>
<reference evidence="5" key="1">
    <citation type="submission" date="2020-01" db="EMBL/GenBank/DDBJ databases">
        <authorList>
            <person name="Seo Y.L."/>
        </authorList>
    </citation>
    <scope>NUCLEOTIDE SEQUENCE</scope>
    <source>
        <strain evidence="5">R11</strain>
    </source>
</reference>
<evidence type="ECO:0000256" key="2">
    <source>
        <dbReference type="ARBA" id="ARBA00023136"/>
    </source>
</evidence>
<dbReference type="InterPro" id="IPR000184">
    <property type="entry name" value="Bac_surfAg_D15"/>
</dbReference>
<feature type="domain" description="Bacterial surface antigen (D15)" evidence="4">
    <location>
        <begin position="604"/>
        <end position="828"/>
    </location>
</feature>
<keyword evidence="3" id="KW-0732">Signal</keyword>
<evidence type="ECO:0000313" key="6">
    <source>
        <dbReference type="Proteomes" id="UP000638732"/>
    </source>
</evidence>
<gene>
    <name evidence="5" type="ORF">GSY63_05245</name>
</gene>
<dbReference type="Gene3D" id="2.40.160.50">
    <property type="entry name" value="membrane protein fhac: a member of the omp85/tpsb transporter family"/>
    <property type="match status" value="1"/>
</dbReference>
<proteinExistence type="predicted"/>
<dbReference type="AlphaFoldDB" id="A0A966DTJ6"/>
<comment type="caution">
    <text evidence="5">The sequence shown here is derived from an EMBL/GenBank/DDBJ whole genome shotgun (WGS) entry which is preliminary data.</text>
</comment>
<feature type="signal peptide" evidence="3">
    <location>
        <begin position="1"/>
        <end position="23"/>
    </location>
</feature>
<name>A0A966DTJ6_9SPHI</name>